<organism evidence="1 2">
    <name type="scientific">Paramuricea clavata</name>
    <name type="common">Red gorgonian</name>
    <name type="synonym">Violescent sea-whip</name>
    <dbReference type="NCBI Taxonomy" id="317549"/>
    <lineage>
        <taxon>Eukaryota</taxon>
        <taxon>Metazoa</taxon>
        <taxon>Cnidaria</taxon>
        <taxon>Anthozoa</taxon>
        <taxon>Octocorallia</taxon>
        <taxon>Malacalcyonacea</taxon>
        <taxon>Plexauridae</taxon>
        <taxon>Paramuricea</taxon>
    </lineage>
</organism>
<protein>
    <submittedName>
        <fullName evidence="1">NADH dehydrogenase (Ubiquinone) complex I, assembly factor 6 isoform X1</fullName>
    </submittedName>
</protein>
<dbReference type="SUPFAM" id="SSF48576">
    <property type="entry name" value="Terpenoid synthases"/>
    <property type="match status" value="1"/>
</dbReference>
<dbReference type="Pfam" id="PF00494">
    <property type="entry name" value="SQS_PSY"/>
    <property type="match status" value="1"/>
</dbReference>
<dbReference type="AlphaFoldDB" id="A0A7D9M173"/>
<dbReference type="OrthoDB" id="270318at2759"/>
<comment type="caution">
    <text evidence="1">The sequence shown here is derived from an EMBL/GenBank/DDBJ whole genome shotgun (WGS) entry which is preliminary data.</text>
</comment>
<dbReference type="Proteomes" id="UP001152795">
    <property type="component" value="Unassembled WGS sequence"/>
</dbReference>
<name>A0A7D9M173_PARCT</name>
<dbReference type="InterPro" id="IPR008949">
    <property type="entry name" value="Isoprenoid_synthase_dom_sf"/>
</dbReference>
<keyword evidence="2" id="KW-1185">Reference proteome</keyword>
<dbReference type="EMBL" id="CACRXK020029643">
    <property type="protein sequence ID" value="CAB4042191.1"/>
    <property type="molecule type" value="Genomic_DNA"/>
</dbReference>
<proteinExistence type="predicted"/>
<evidence type="ECO:0000313" key="2">
    <source>
        <dbReference type="Proteomes" id="UP001152795"/>
    </source>
</evidence>
<sequence length="123" mass="14318">MATLWNRCSFKPFYLSRSIKSLSRYSSTANYCVNLVRQHDFENYLCCLLVNKESRHSIFAVRAFNVEIAKICDSTTVETIGKMKIQFWKDTIDSIYTKGICPDHPVAKELQKVPKDFCNTHRI</sequence>
<gene>
    <name evidence="1" type="ORF">PACLA_8A035194</name>
</gene>
<accession>A0A7D9M173</accession>
<dbReference type="Gene3D" id="1.10.600.10">
    <property type="entry name" value="Farnesyl Diphosphate Synthase"/>
    <property type="match status" value="1"/>
</dbReference>
<evidence type="ECO:0000313" key="1">
    <source>
        <dbReference type="EMBL" id="CAB4042191.1"/>
    </source>
</evidence>
<dbReference type="InterPro" id="IPR002060">
    <property type="entry name" value="Squ/phyt_synthse"/>
</dbReference>
<reference evidence="1" key="1">
    <citation type="submission" date="2020-04" db="EMBL/GenBank/DDBJ databases">
        <authorList>
            <person name="Alioto T."/>
            <person name="Alioto T."/>
            <person name="Gomez Garrido J."/>
        </authorList>
    </citation>
    <scope>NUCLEOTIDE SEQUENCE</scope>
    <source>
        <strain evidence="1">A484AB</strain>
    </source>
</reference>